<sequence>MGPLCQEQMRCEDSADIIMRSISSPAPTHEAITVPGLAGRTETYGDLLALCDGFTGCNDVTTASVVGLVSRAISCLSPCLTDLSVRVLILLIEHVYDVRAWRSGRLTVWPGNRRLAELTGRNERSIRRALCLLEANHWVVRRYSASNRRSDGNAGIDLRPVAARLHELRQAAEFIEQKIESARERAKAERDDLARLDACEDTSSDSLHEHKESGEEDVSVPLKSYKLNPGSTNLVQSGAAQATPGQRSCATISDIDVDSEILFLMVQASPTLQKQLTAAELCDLMGPEPSSASVQAVAMAVKSTLSHQIKLRPAVWRVALAKHGWAAMAAVMVAVDRQGVRDPAGYLYAMLKSARLRDTVRHNLRAIEQQESGHA</sequence>
<reference evidence="3 4" key="1">
    <citation type="submission" date="2017-10" db="EMBL/GenBank/DDBJ databases">
        <title>Biodiversity and function of Thalassospira species in the particle-attached aromatic-hydrocarbon-degrading consortia from the surface seawater of the China South Sea.</title>
        <authorList>
            <person name="Dong C."/>
            <person name="Liu R."/>
            <person name="Shao Z."/>
        </authorList>
    </citation>
    <scope>NUCLEOTIDE SEQUENCE [LARGE SCALE GENOMIC DNA]</scope>
    <source>
        <strain evidence="3 4">CSC3H3</strain>
        <plasmid evidence="4">pcsc3h3</plasmid>
    </source>
</reference>
<dbReference type="Pfam" id="PF03428">
    <property type="entry name" value="RP-C"/>
    <property type="match status" value="1"/>
</dbReference>
<evidence type="ECO:0000259" key="2">
    <source>
        <dbReference type="Pfam" id="PF03428"/>
    </source>
</evidence>
<dbReference type="EMBL" id="CP024200">
    <property type="protein sequence ID" value="AUG55294.1"/>
    <property type="molecule type" value="Genomic_DNA"/>
</dbReference>
<geneLocation type="plasmid" evidence="4">
    <name>pcsc3h3</name>
</geneLocation>
<evidence type="ECO:0000313" key="4">
    <source>
        <dbReference type="Proteomes" id="UP000233458"/>
    </source>
</evidence>
<gene>
    <name evidence="3" type="ORF">CSC3H3_20645</name>
</gene>
<proteinExistence type="predicted"/>
<evidence type="ECO:0000313" key="3">
    <source>
        <dbReference type="EMBL" id="AUG55294.1"/>
    </source>
</evidence>
<protein>
    <recommendedName>
        <fullName evidence="2">Plasmid replication protein C N-terminal domain-containing protein</fullName>
    </recommendedName>
</protein>
<keyword evidence="3" id="KW-0614">Plasmid</keyword>
<organism evidence="3 4">
    <name type="scientific">Thalassospira marina</name>
    <dbReference type="NCBI Taxonomy" id="2048283"/>
    <lineage>
        <taxon>Bacteria</taxon>
        <taxon>Pseudomonadati</taxon>
        <taxon>Pseudomonadota</taxon>
        <taxon>Alphaproteobacteria</taxon>
        <taxon>Rhodospirillales</taxon>
        <taxon>Thalassospiraceae</taxon>
        <taxon>Thalassospira</taxon>
    </lineage>
</organism>
<feature type="region of interest" description="Disordered" evidence="1">
    <location>
        <begin position="190"/>
        <end position="219"/>
    </location>
</feature>
<keyword evidence="4" id="KW-1185">Reference proteome</keyword>
<dbReference type="Proteomes" id="UP000233458">
    <property type="component" value="Plasmid pCSC3H3"/>
</dbReference>
<dbReference type="InterPro" id="IPR005090">
    <property type="entry name" value="RepC_N"/>
</dbReference>
<feature type="domain" description="Plasmid replication protein C N-terminal" evidence="2">
    <location>
        <begin position="79"/>
        <end position="196"/>
    </location>
</feature>
<accession>A0ABM6QFE8</accession>
<name>A0ABM6QFE8_9PROT</name>
<evidence type="ECO:0000256" key="1">
    <source>
        <dbReference type="SAM" id="MobiDB-lite"/>
    </source>
</evidence>